<reference evidence="1 2" key="1">
    <citation type="submission" date="2016-11" db="EMBL/GenBank/DDBJ databases">
        <authorList>
            <person name="Jaros S."/>
            <person name="Januszkiewicz K."/>
            <person name="Wedrychowicz H."/>
        </authorList>
    </citation>
    <scope>NUCLEOTIDE SEQUENCE [LARGE SCALE GENOMIC DNA]</scope>
    <source>
        <strain evidence="1 2">IBRC-M 10683</strain>
    </source>
</reference>
<protein>
    <submittedName>
        <fullName evidence="1">Uncharacterized protein</fullName>
    </submittedName>
</protein>
<proteinExistence type="predicted"/>
<dbReference type="RefSeq" id="WP_159431567.1">
    <property type="nucleotide sequence ID" value="NZ_FQVW01000024.1"/>
</dbReference>
<dbReference type="AlphaFoldDB" id="A0A1M5IHH7"/>
<gene>
    <name evidence="1" type="ORF">SAMN05216225_102416</name>
</gene>
<accession>A0A1M5IHH7</accession>
<evidence type="ECO:0000313" key="1">
    <source>
        <dbReference type="EMBL" id="SHG27696.1"/>
    </source>
</evidence>
<organism evidence="1 2">
    <name type="scientific">Ornithinibacillus halophilus</name>
    <dbReference type="NCBI Taxonomy" id="930117"/>
    <lineage>
        <taxon>Bacteria</taxon>
        <taxon>Bacillati</taxon>
        <taxon>Bacillota</taxon>
        <taxon>Bacilli</taxon>
        <taxon>Bacillales</taxon>
        <taxon>Bacillaceae</taxon>
        <taxon>Ornithinibacillus</taxon>
    </lineage>
</organism>
<dbReference type="Proteomes" id="UP000183988">
    <property type="component" value="Unassembled WGS sequence"/>
</dbReference>
<evidence type="ECO:0000313" key="2">
    <source>
        <dbReference type="Proteomes" id="UP000183988"/>
    </source>
</evidence>
<sequence length="56" mass="6614">MYNEIYSSIAKDRMEEMRKAAKQQRTAVMARNNKRKLNLSVKKPQIALFLRTRKAS</sequence>
<name>A0A1M5IHH7_9BACI</name>
<dbReference type="EMBL" id="FQVW01000024">
    <property type="protein sequence ID" value="SHG27696.1"/>
    <property type="molecule type" value="Genomic_DNA"/>
</dbReference>
<keyword evidence="2" id="KW-1185">Reference proteome</keyword>